<keyword evidence="1" id="KW-0812">Transmembrane</keyword>
<dbReference type="PANTHER" id="PTHR42678:SF34">
    <property type="entry name" value="OS04G0183300 PROTEIN"/>
    <property type="match status" value="1"/>
</dbReference>
<comment type="caution">
    <text evidence="3">The sequence shown here is derived from an EMBL/GenBank/DDBJ whole genome shotgun (WGS) entry which is preliminary data.</text>
</comment>
<keyword evidence="1" id="KW-0472">Membrane</keyword>
<gene>
    <name evidence="3" type="ORF">SH1V18_44270</name>
</gene>
<dbReference type="PANTHER" id="PTHR42678">
    <property type="entry name" value="AMIDASE"/>
    <property type="match status" value="1"/>
</dbReference>
<evidence type="ECO:0000256" key="1">
    <source>
        <dbReference type="SAM" id="Phobius"/>
    </source>
</evidence>
<dbReference type="InterPro" id="IPR036928">
    <property type="entry name" value="AS_sf"/>
</dbReference>
<dbReference type="Pfam" id="PF01425">
    <property type="entry name" value="Amidase"/>
    <property type="match status" value="1"/>
</dbReference>
<evidence type="ECO:0000313" key="3">
    <source>
        <dbReference type="EMBL" id="GKX31947.1"/>
    </source>
</evidence>
<keyword evidence="1" id="KW-1133">Transmembrane helix</keyword>
<dbReference type="AlphaFoldDB" id="A0A9W5YEB5"/>
<name>A0A9W5YEB5_9FIRM</name>
<dbReference type="InterPro" id="IPR023631">
    <property type="entry name" value="Amidase_dom"/>
</dbReference>
<evidence type="ECO:0000259" key="2">
    <source>
        <dbReference type="Pfam" id="PF01425"/>
    </source>
</evidence>
<protein>
    <submittedName>
        <fullName evidence="3">Amidase</fullName>
    </submittedName>
</protein>
<feature type="domain" description="Amidase" evidence="2">
    <location>
        <begin position="100"/>
        <end position="529"/>
    </location>
</feature>
<dbReference type="Proteomes" id="UP001144256">
    <property type="component" value="Unassembled WGS sequence"/>
</dbReference>
<sequence length="549" mass="59977">MRGLKGFIGVILSLALIAGIILYTQIKRLSGSNNQVKKQVQKQQKDVKTSAKRTLDFTVFEASLDEFSDSRYSEIGKLVIEADIISIQDSIDSDLLSYEELTLFYIRRIKEMDNDKLNTVLQLNPDAITIAKEMDSKKSNNDKLGILHGIPILLKDNIGTGDKLNNAAGAKVLENSSSDRDAFIVDELRKSGAIVLGKTNLSEWANFMSLSSSNGYSALGGQTHNPYGNYDVGGSSSGSGAGVASNFATIAIGTETAGSIISPSSQNSVVGIKPTIGLWSRDRIIPLAIDLDTAGPIARTVKDAAILLEELAGEDENDATTIDISRETDYMKFVDKDGLQGMNIGVVVNSEITSNYRDDDDIIMNRIKDELTNFGANVKDIKLDEKAFKIDGHIDMMSYEFKTGVEKYLNDIGENAPVKTIKEITGFNKRDEENNAYFGQYFIEKARDITITEEENNEILSTNRSNTSSAIDDALETNKIDVIISLNNYLSSVYAIAGYPAITVPAGYRENGEPVGLTISGTKFSEGTLIKAAYAYEQGTKCRKEPDIQ</sequence>
<evidence type="ECO:0000313" key="4">
    <source>
        <dbReference type="Proteomes" id="UP001144256"/>
    </source>
</evidence>
<dbReference type="Gene3D" id="3.90.1300.10">
    <property type="entry name" value="Amidase signature (AS) domain"/>
    <property type="match status" value="1"/>
</dbReference>
<dbReference type="SUPFAM" id="SSF75304">
    <property type="entry name" value="Amidase signature (AS) enzymes"/>
    <property type="match status" value="1"/>
</dbReference>
<dbReference type="RefSeq" id="WP_281819299.1">
    <property type="nucleotide sequence ID" value="NZ_BRLB01000023.1"/>
</dbReference>
<organism evidence="3 4">
    <name type="scientific">Vallitalea longa</name>
    <dbReference type="NCBI Taxonomy" id="2936439"/>
    <lineage>
        <taxon>Bacteria</taxon>
        <taxon>Bacillati</taxon>
        <taxon>Bacillota</taxon>
        <taxon>Clostridia</taxon>
        <taxon>Lachnospirales</taxon>
        <taxon>Vallitaleaceae</taxon>
        <taxon>Vallitalea</taxon>
    </lineage>
</organism>
<proteinExistence type="predicted"/>
<dbReference type="EMBL" id="BRLB01000023">
    <property type="protein sequence ID" value="GKX31947.1"/>
    <property type="molecule type" value="Genomic_DNA"/>
</dbReference>
<reference evidence="3" key="1">
    <citation type="submission" date="2022-06" db="EMBL/GenBank/DDBJ databases">
        <title>Vallitalea longa sp. nov., an anaerobic bacterium isolated from marine sediment.</title>
        <authorList>
            <person name="Hirano S."/>
            <person name="Terahara T."/>
            <person name="Mori K."/>
            <person name="Hamada M."/>
            <person name="Matsumoto R."/>
            <person name="Kobayashi T."/>
        </authorList>
    </citation>
    <scope>NUCLEOTIDE SEQUENCE</scope>
    <source>
        <strain evidence="3">SH18-1</strain>
    </source>
</reference>
<feature type="transmembrane region" description="Helical" evidence="1">
    <location>
        <begin position="7"/>
        <end position="26"/>
    </location>
</feature>
<keyword evidence="4" id="KW-1185">Reference proteome</keyword>
<accession>A0A9W5YEB5</accession>